<feature type="region of interest" description="Disordered" evidence="1">
    <location>
        <begin position="356"/>
        <end position="377"/>
    </location>
</feature>
<evidence type="ECO:0008006" key="3">
    <source>
        <dbReference type="Google" id="ProtNLM"/>
    </source>
</evidence>
<evidence type="ECO:0000313" key="2">
    <source>
        <dbReference type="EMBL" id="VFJ43053.1"/>
    </source>
</evidence>
<dbReference type="EMBL" id="CAADEX010000004">
    <property type="protein sequence ID" value="VFJ43053.1"/>
    <property type="molecule type" value="Genomic_DNA"/>
</dbReference>
<sequence length="1205" mass="131127">MTPASTLSLSTEPLAHPAMDYDLLRKEGISHLEKLAAKSWSDFNAHDPGITILEQVCYAITDLGYRMDYDIPDLLASEDGNEDPYGSLYSPAKILTCRPVTVTDLRKIIIDVPGVGNAWVEIVQQPGPALYYHPSGRELTLEIIPLVTESVVLKGLYRVLIEKSDLADLNSASVREAVARRLHANRAVGEDFAEIRVLDAQDVRVSADIAIGPVDDPKAVLVEIYQRLAAHISPSVPFHTLQEMRSVGKSVDEIFDGPVLEHGFIDTEILQRTRRHTALRASDLLREIMDVPGVRAVRNIAMATGDRWEVWSLDLDPARAPRFDPQNSAIRLEKDLIDVTPDKEATLAIYRDGIDKASGKPEPATDQRDIRPARGRDRHLSEYDSLQRQFPAVYGIGELGLPASAAPTRRARARQLKAYLLFFDQLLANGFAQLAHVRDLFSFQGDDTRTYFSQVVDDPGLGLAALRVREDLDDHAASIQRITANPSLDPARKNRLLDHLLARFAERFTDYALVLRGLPTGELSADGKLSAEEKLIGDKQAFLQDYPRIGGARGGAFDYTAWASEAAVSGLQRRIELALGIPSGGAEPALAGDDKEGLYLVEHILLRPMAGDKEQQGPLLADARYKDPYSLQVSFVFPDWPGRFPSLVFRQFVERTLREETPAHLTPYVQWLDRDAMARFEIAWRDWRKNVMGAATERDVAVRGTRDRLLDLLGIGQLCPLRDLPVRGGGQLMVPFNSQAKIPIGYSQREVVYALCDDKGAALKDAEGNPFQVTGNGAEVLLTTPEVTEDIVFTIRARYPASSEEGALLHQAVTVKVGLDTGLDARIEGASLLDTSIDTATNTDARIVDSGASVQVTVQYSQEGVDYRLVYLDDGGADVVLSDGDDVRGTGGDIPLSSVALPEDRDIRIRATKTFDSERADETALLDIVLPLKVRANPNLDVSADSAIIDYGAGATIRIADTQASASYQLYTRAIPDSGFVYGTPLPGTAVLEVPVTGEPNVQVMEPASGGSPWEAPAGYVPVGSPQSGNGGELILNTGALTDDTLVILRAEKAHSTKGATIPSVLQLTEALTVLVKPDATRTLALEEMEGGAMQVSGGQPGVFYHFRLEAGGDDIGLPVYFHKQDPDDETKNKGVSQTRIGVDLVIARDATPEEADLAVDLARPSLQTPLLEAGELPVDTSVLYARAIKARTRVAAEGELIITK</sequence>
<organism evidence="2">
    <name type="scientific">Candidatus Kentrum sp. DK</name>
    <dbReference type="NCBI Taxonomy" id="2126562"/>
    <lineage>
        <taxon>Bacteria</taxon>
        <taxon>Pseudomonadati</taxon>
        <taxon>Pseudomonadota</taxon>
        <taxon>Gammaproteobacteria</taxon>
        <taxon>Candidatus Kentrum</taxon>
    </lineage>
</organism>
<protein>
    <recommendedName>
        <fullName evidence="3">Baseplate J-like protein</fullName>
    </recommendedName>
</protein>
<accession>A0A450RV96</accession>
<dbReference type="AlphaFoldDB" id="A0A450RV96"/>
<proteinExistence type="predicted"/>
<gene>
    <name evidence="2" type="ORF">BECKDK2373B_GA0170837_100433</name>
</gene>
<name>A0A450RV96_9GAMM</name>
<reference evidence="2" key="1">
    <citation type="submission" date="2019-02" db="EMBL/GenBank/DDBJ databases">
        <authorList>
            <person name="Gruber-Vodicka R. H."/>
            <person name="Seah K. B. B."/>
        </authorList>
    </citation>
    <scope>NUCLEOTIDE SEQUENCE</scope>
    <source>
        <strain evidence="2">BECK_DK47</strain>
    </source>
</reference>
<evidence type="ECO:0000256" key="1">
    <source>
        <dbReference type="SAM" id="MobiDB-lite"/>
    </source>
</evidence>